<proteinExistence type="predicted"/>
<dbReference type="Gene3D" id="3.30.70.1990">
    <property type="match status" value="1"/>
</dbReference>
<reference evidence="4" key="1">
    <citation type="submission" date="2020-06" db="EMBL/GenBank/DDBJ databases">
        <authorList>
            <consortium name="Plant Systems Biology data submission"/>
        </authorList>
    </citation>
    <scope>NUCLEOTIDE SEQUENCE</scope>
    <source>
        <strain evidence="4">D6</strain>
    </source>
</reference>
<dbReference type="InterPro" id="IPR002937">
    <property type="entry name" value="Amino_oxidase"/>
</dbReference>
<feature type="region of interest" description="Disordered" evidence="1">
    <location>
        <begin position="25"/>
        <end position="48"/>
    </location>
</feature>
<dbReference type="Gene3D" id="3.50.50.60">
    <property type="entry name" value="FAD/NAD(P)-binding domain"/>
    <property type="match status" value="1"/>
</dbReference>
<dbReference type="SUPFAM" id="SSF51905">
    <property type="entry name" value="FAD/NAD(P)-binding domain"/>
    <property type="match status" value="1"/>
</dbReference>
<feature type="domain" description="Amine oxidase" evidence="3">
    <location>
        <begin position="57"/>
        <end position="341"/>
    </location>
</feature>
<evidence type="ECO:0000256" key="1">
    <source>
        <dbReference type="SAM" id="MobiDB-lite"/>
    </source>
</evidence>
<dbReference type="Proteomes" id="UP001153069">
    <property type="component" value="Unassembled WGS sequence"/>
</dbReference>
<evidence type="ECO:0000259" key="3">
    <source>
        <dbReference type="Pfam" id="PF01593"/>
    </source>
</evidence>
<keyword evidence="2" id="KW-0732">Signal</keyword>
<dbReference type="PANTHER" id="PTHR10742:SF410">
    <property type="entry name" value="LYSINE-SPECIFIC HISTONE DEMETHYLASE 2"/>
    <property type="match status" value="1"/>
</dbReference>
<evidence type="ECO:0000256" key="2">
    <source>
        <dbReference type="SAM" id="SignalP"/>
    </source>
</evidence>
<dbReference type="InterPro" id="IPR036188">
    <property type="entry name" value="FAD/NAD-bd_sf"/>
</dbReference>
<dbReference type="PANTHER" id="PTHR10742">
    <property type="entry name" value="FLAVIN MONOAMINE OXIDASE"/>
    <property type="match status" value="1"/>
</dbReference>
<dbReference type="Pfam" id="PF01593">
    <property type="entry name" value="Amino_oxidase"/>
    <property type="match status" value="1"/>
</dbReference>
<dbReference type="AlphaFoldDB" id="A0A9N8EG86"/>
<comment type="caution">
    <text evidence="4">The sequence shown here is derived from an EMBL/GenBank/DDBJ whole genome shotgun (WGS) entry which is preliminary data.</text>
</comment>
<gene>
    <name evidence="4" type="ORF">SEMRO_1114_G242750.1</name>
</gene>
<dbReference type="Gene3D" id="1.10.405.20">
    <property type="match status" value="1"/>
</dbReference>
<sequence>MKFRLLLPALVASLSLFGIHAEEDEDLGFMGGPPEDSPDDGEDRGEGASKNDWCCGISGLTAAYNLQKLGYSVTVFEAEGRVGGKMESLYLENGVPARDTVVMDEETEAAAFELCGDQSPTDLGAIIGTGDNLKALADELGVPYAPLSWNLDNVIVQLDGETTSRFTRDQFLGVSALQIAPEEDPQVAIGAAFQAFYATIELFPEIATPRIDGNDPELAMPMTEFGEKYGFSVLVDGLRPVLVGYGYGYFEETPAGIVLKLMYPILLPAATGSIIEVFGFPCGFQSIAEVMAQDMDVRLNAAVTSVERDDNYVTVQAEGQPEEKFEQIVISTTLDIASTFLDINDEEAELFAQQRYNRIVATVANVESDGTDQQIYFYAEQGFEVNINHVNAVSQTYTNITAEVAYQAVDENITLDQAFQVLAEDMADYWQGSVDELILQREWPNYFPTVSSQDFADGFFDDMESLQGIRNTYFVGSYLLFENVPSAEQYARDLILRKFDNVTERM</sequence>
<dbReference type="OrthoDB" id="419752at2759"/>
<organism evidence="4 5">
    <name type="scientific">Seminavis robusta</name>
    <dbReference type="NCBI Taxonomy" id="568900"/>
    <lineage>
        <taxon>Eukaryota</taxon>
        <taxon>Sar</taxon>
        <taxon>Stramenopiles</taxon>
        <taxon>Ochrophyta</taxon>
        <taxon>Bacillariophyta</taxon>
        <taxon>Bacillariophyceae</taxon>
        <taxon>Bacillariophycidae</taxon>
        <taxon>Naviculales</taxon>
        <taxon>Naviculaceae</taxon>
        <taxon>Seminavis</taxon>
    </lineage>
</organism>
<protein>
    <submittedName>
        <fullName evidence="4">Catalase</fullName>
    </submittedName>
</protein>
<feature type="chain" id="PRO_5040386975" evidence="2">
    <location>
        <begin position="22"/>
        <end position="506"/>
    </location>
</feature>
<dbReference type="EMBL" id="CAICTM010001112">
    <property type="protein sequence ID" value="CAB9520562.1"/>
    <property type="molecule type" value="Genomic_DNA"/>
</dbReference>
<feature type="signal peptide" evidence="2">
    <location>
        <begin position="1"/>
        <end position="21"/>
    </location>
</feature>
<keyword evidence="5" id="KW-1185">Reference proteome</keyword>
<evidence type="ECO:0000313" key="5">
    <source>
        <dbReference type="Proteomes" id="UP001153069"/>
    </source>
</evidence>
<name>A0A9N8EG86_9STRA</name>
<dbReference type="InterPro" id="IPR050281">
    <property type="entry name" value="Flavin_monoamine_oxidase"/>
</dbReference>
<evidence type="ECO:0000313" key="4">
    <source>
        <dbReference type="EMBL" id="CAB9520562.1"/>
    </source>
</evidence>
<dbReference type="GO" id="GO:0016491">
    <property type="term" value="F:oxidoreductase activity"/>
    <property type="evidence" value="ECO:0007669"/>
    <property type="project" value="InterPro"/>
</dbReference>
<accession>A0A9N8EG86</accession>